<name>A0A0W0R6K7_LEGBO</name>
<dbReference type="Pfam" id="PF13646">
    <property type="entry name" value="HEAT_2"/>
    <property type="match status" value="1"/>
</dbReference>
<dbReference type="Proteomes" id="UP000054695">
    <property type="component" value="Unassembled WGS sequence"/>
</dbReference>
<organism evidence="1 2">
    <name type="scientific">Legionella bozemanae</name>
    <name type="common">Fluoribacter bozemanae</name>
    <dbReference type="NCBI Taxonomy" id="447"/>
    <lineage>
        <taxon>Bacteria</taxon>
        <taxon>Pseudomonadati</taxon>
        <taxon>Pseudomonadota</taxon>
        <taxon>Gammaproteobacteria</taxon>
        <taxon>Legionellales</taxon>
        <taxon>Legionellaceae</taxon>
        <taxon>Legionella</taxon>
    </lineage>
</organism>
<dbReference type="EMBL" id="LNXU01000060">
    <property type="protein sequence ID" value="KTC66711.1"/>
    <property type="molecule type" value="Genomic_DNA"/>
</dbReference>
<keyword evidence="2" id="KW-1185">Reference proteome</keyword>
<evidence type="ECO:0000313" key="1">
    <source>
        <dbReference type="EMBL" id="KTC66711.1"/>
    </source>
</evidence>
<accession>A0A0W0R6K7</accession>
<dbReference type="STRING" id="447.Lboz_3606"/>
<dbReference type="RefSeq" id="WP_058461090.1">
    <property type="nucleotide sequence ID" value="NZ_CAAAIY010000020.1"/>
</dbReference>
<sequence>MSSLTFYQLGHILYEAMCKPSKNFFDLALIFSELTREDIISLINSFLIEITANDRIAEENKIYFYQQPGIHLLMRFTHCKASSNSLSASEVDAIVMNLSEVDVKVPLYRCDLQQHRLYEEPGPLKREEDLILPSYKPVCLPAFSSVLDFYNTSHNAPLLIVHSDKKARTTWVFNHDSLNPIRRISTDVRASRIRLTLELFQAMQVKRVKLLLKKLILSDYDAHVRWEAMKYYYKINGKSALSLLQKIAAEDNDPEIRRASQKTLELIMGNEHGGNILS</sequence>
<evidence type="ECO:0008006" key="3">
    <source>
        <dbReference type="Google" id="ProtNLM"/>
    </source>
</evidence>
<evidence type="ECO:0000313" key="2">
    <source>
        <dbReference type="Proteomes" id="UP000054695"/>
    </source>
</evidence>
<comment type="caution">
    <text evidence="1">The sequence shown here is derived from an EMBL/GenBank/DDBJ whole genome shotgun (WGS) entry which is preliminary data.</text>
</comment>
<gene>
    <name evidence="1" type="ORF">Lboz_3606</name>
</gene>
<dbReference type="SUPFAM" id="SSF48371">
    <property type="entry name" value="ARM repeat"/>
    <property type="match status" value="1"/>
</dbReference>
<protein>
    <recommendedName>
        <fullName evidence="3">HEAT repeat protein</fullName>
    </recommendedName>
</protein>
<dbReference type="InterPro" id="IPR016024">
    <property type="entry name" value="ARM-type_fold"/>
</dbReference>
<dbReference type="AlphaFoldDB" id="A0A0W0R6K7"/>
<dbReference type="PATRIC" id="fig|447.4.peg.3869"/>
<dbReference type="OrthoDB" id="5651074at2"/>
<reference evidence="1 2" key="1">
    <citation type="submission" date="2015-11" db="EMBL/GenBank/DDBJ databases">
        <title>Genomic analysis of 38 Legionella species identifies large and diverse effector repertoires.</title>
        <authorList>
            <person name="Burstein D."/>
            <person name="Amaro F."/>
            <person name="Zusman T."/>
            <person name="Lifshitz Z."/>
            <person name="Cohen O."/>
            <person name="Gilbert J.A."/>
            <person name="Pupko T."/>
            <person name="Shuman H.A."/>
            <person name="Segal G."/>
        </authorList>
    </citation>
    <scope>NUCLEOTIDE SEQUENCE [LARGE SCALE GENOMIC DNA]</scope>
    <source>
        <strain evidence="1 2">WIGA</strain>
    </source>
</reference>
<proteinExistence type="predicted"/>